<evidence type="ECO:0000313" key="3">
    <source>
        <dbReference type="Proteomes" id="UP001055115"/>
    </source>
</evidence>
<dbReference type="GeneID" id="73331346"/>
<proteinExistence type="predicted"/>
<sequence length="88" mass="9680">MGTLADETGCITQGKLVWTDQAWSELFFPANESNGTPSPLLETADEAETSPAPTVPAALWRELAMMETNGLRVLEEKILYARFMLTFG</sequence>
<protein>
    <submittedName>
        <fullName evidence="2">Uncharacterized protein</fullName>
    </submittedName>
</protein>
<organism evidence="2 3">
    <name type="scientific">Colletotrichum spaethianum</name>
    <dbReference type="NCBI Taxonomy" id="700344"/>
    <lineage>
        <taxon>Eukaryota</taxon>
        <taxon>Fungi</taxon>
        <taxon>Dikarya</taxon>
        <taxon>Ascomycota</taxon>
        <taxon>Pezizomycotina</taxon>
        <taxon>Sordariomycetes</taxon>
        <taxon>Hypocreomycetidae</taxon>
        <taxon>Glomerellales</taxon>
        <taxon>Glomerellaceae</taxon>
        <taxon>Colletotrichum</taxon>
        <taxon>Colletotrichum spaethianum species complex</taxon>
    </lineage>
</organism>
<keyword evidence="3" id="KW-1185">Reference proteome</keyword>
<comment type="caution">
    <text evidence="2">The sequence shown here is derived from an EMBL/GenBank/DDBJ whole genome shotgun (WGS) entry which is preliminary data.</text>
</comment>
<evidence type="ECO:0000256" key="1">
    <source>
        <dbReference type="SAM" id="MobiDB-lite"/>
    </source>
</evidence>
<evidence type="ECO:0000313" key="2">
    <source>
        <dbReference type="EMBL" id="GKT50363.1"/>
    </source>
</evidence>
<accession>A0AA37PDN3</accession>
<gene>
    <name evidence="2" type="ORF">ColSpa_10544</name>
</gene>
<dbReference type="EMBL" id="BQXU01000036">
    <property type="protein sequence ID" value="GKT50363.1"/>
    <property type="molecule type" value="Genomic_DNA"/>
</dbReference>
<name>A0AA37PDN3_9PEZI</name>
<dbReference type="RefSeq" id="XP_049132713.1">
    <property type="nucleotide sequence ID" value="XM_049276756.1"/>
</dbReference>
<dbReference type="AlphaFoldDB" id="A0AA37PDN3"/>
<reference evidence="2 3" key="1">
    <citation type="submission" date="2022-03" db="EMBL/GenBank/DDBJ databases">
        <title>Genome data of Colletotrichum spp.</title>
        <authorList>
            <person name="Utami Y.D."/>
            <person name="Hiruma K."/>
        </authorList>
    </citation>
    <scope>NUCLEOTIDE SEQUENCE [LARGE SCALE GENOMIC DNA]</scope>
    <source>
        <strain evidence="2 3">MAFF 239500</strain>
    </source>
</reference>
<dbReference type="Proteomes" id="UP001055115">
    <property type="component" value="Unassembled WGS sequence"/>
</dbReference>
<feature type="region of interest" description="Disordered" evidence="1">
    <location>
        <begin position="31"/>
        <end position="52"/>
    </location>
</feature>